<keyword evidence="3" id="KW-0378">Hydrolase</keyword>
<dbReference type="Gene3D" id="3.40.710.10">
    <property type="entry name" value="DD-peptidase/beta-lactamase superfamily"/>
    <property type="match status" value="1"/>
</dbReference>
<dbReference type="PANTHER" id="PTHR46825:SF7">
    <property type="entry name" value="D-ALANYL-D-ALANINE CARBOXYPEPTIDASE"/>
    <property type="match status" value="1"/>
</dbReference>
<evidence type="ECO:0000256" key="1">
    <source>
        <dbReference type="SAM" id="MobiDB-lite"/>
    </source>
</evidence>
<evidence type="ECO:0000313" key="3">
    <source>
        <dbReference type="EMBL" id="SCG71038.1"/>
    </source>
</evidence>
<dbReference type="AlphaFoldDB" id="A0A125Q1Z5"/>
<protein>
    <submittedName>
        <fullName evidence="3">D-alanyl-D-alanine carboxypeptidase</fullName>
    </submittedName>
</protein>
<dbReference type="Pfam" id="PF00144">
    <property type="entry name" value="Beta-lactamase"/>
    <property type="match status" value="1"/>
</dbReference>
<name>A0A125Q1Z5_9ACTN</name>
<accession>A0A125Q1Z5</accession>
<evidence type="ECO:0000259" key="2">
    <source>
        <dbReference type="Pfam" id="PF00144"/>
    </source>
</evidence>
<dbReference type="InterPro" id="IPR001466">
    <property type="entry name" value="Beta-lactam-related"/>
</dbReference>
<keyword evidence="3" id="KW-0645">Protease</keyword>
<keyword evidence="4" id="KW-1185">Reference proteome</keyword>
<dbReference type="Proteomes" id="UP000198226">
    <property type="component" value="Chromosome I"/>
</dbReference>
<gene>
    <name evidence="3" type="ORF">GA0070623_3562</name>
</gene>
<dbReference type="GO" id="GO:0004180">
    <property type="term" value="F:carboxypeptidase activity"/>
    <property type="evidence" value="ECO:0007669"/>
    <property type="project" value="UniProtKB-KW"/>
</dbReference>
<reference evidence="4" key="1">
    <citation type="submission" date="2016-06" db="EMBL/GenBank/DDBJ databases">
        <authorList>
            <person name="Varghese N."/>
            <person name="Submissions Spin"/>
        </authorList>
    </citation>
    <scope>NUCLEOTIDE SEQUENCE [LARGE SCALE GENOMIC DNA]</scope>
    <source>
        <strain evidence="4">DSM 44983</strain>
    </source>
</reference>
<keyword evidence="3" id="KW-0121">Carboxypeptidase</keyword>
<sequence length="432" mass="45481">MPPIAAAGRLDTMKIMNRRTVLVATTLGALLAVAAPGTVAAAAPARVQSPAAAARFQSPAAAARVSSPAAVAGDRRGDPGCRPGTLDPAPLQQAIAGLPDGDATSAQVRITTPDGCWTGTSGVRDLRSQAPVPPDARFRAGSVTKAFTAALVLQLVAEGRIGLDAPVQRLLPGLLPAGYPTVTVRQLLDHTSGLPSPTVPDGIEWQLAHRYDRWTPEQLVRLGLHNPREFDPGTKQHYTNMGYIVAGMLIEKATGHSYATELDRRIARPLGLRDTYAPGDDPRIRGPHAHGYQAVVRDGRTELVDVTTWSQTFTPASGNIISSLTDLDVFLTALLAGRVVPAAQLTTMFTLPTVPDVDGGPARYSTGLTAFPLPDGDALWIKTGSRYGYLAGIASSRDGRFRVEYSITGTDAKGEELSATAQRVIAAALALL</sequence>
<dbReference type="InterPro" id="IPR012338">
    <property type="entry name" value="Beta-lactam/transpept-like"/>
</dbReference>
<organism evidence="3 4">
    <name type="scientific">Micromonospora rifamycinica</name>
    <dbReference type="NCBI Taxonomy" id="291594"/>
    <lineage>
        <taxon>Bacteria</taxon>
        <taxon>Bacillati</taxon>
        <taxon>Actinomycetota</taxon>
        <taxon>Actinomycetes</taxon>
        <taxon>Micromonosporales</taxon>
        <taxon>Micromonosporaceae</taxon>
        <taxon>Micromonospora</taxon>
    </lineage>
</organism>
<evidence type="ECO:0000313" key="4">
    <source>
        <dbReference type="Proteomes" id="UP000198226"/>
    </source>
</evidence>
<dbReference type="PANTHER" id="PTHR46825">
    <property type="entry name" value="D-ALANYL-D-ALANINE-CARBOXYPEPTIDASE/ENDOPEPTIDASE AMPH"/>
    <property type="match status" value="1"/>
</dbReference>
<dbReference type="InterPro" id="IPR050491">
    <property type="entry name" value="AmpC-like"/>
</dbReference>
<dbReference type="PROSITE" id="PS51318">
    <property type="entry name" value="TAT"/>
    <property type="match status" value="1"/>
</dbReference>
<dbReference type="SUPFAM" id="SSF56601">
    <property type="entry name" value="beta-lactamase/transpeptidase-like"/>
    <property type="match status" value="1"/>
</dbReference>
<feature type="region of interest" description="Disordered" evidence="1">
    <location>
        <begin position="65"/>
        <end position="84"/>
    </location>
</feature>
<feature type="domain" description="Beta-lactamase-related" evidence="2">
    <location>
        <begin position="92"/>
        <end position="390"/>
    </location>
</feature>
<dbReference type="EMBL" id="LT607752">
    <property type="protein sequence ID" value="SCG71038.1"/>
    <property type="molecule type" value="Genomic_DNA"/>
</dbReference>
<proteinExistence type="predicted"/>
<dbReference type="InterPro" id="IPR006311">
    <property type="entry name" value="TAT_signal"/>
</dbReference>